<gene>
    <name evidence="7" type="ORF">GCM10007028_27660</name>
</gene>
<dbReference type="AlphaFoldDB" id="A0A918RA19"/>
<comment type="caution">
    <text evidence="7">The sequence shown here is derived from an EMBL/GenBank/DDBJ whole genome shotgun (WGS) entry which is preliminary data.</text>
</comment>
<dbReference type="GO" id="GO:0004348">
    <property type="term" value="F:glucosylceramidase activity"/>
    <property type="evidence" value="ECO:0007669"/>
    <property type="project" value="InterPro"/>
</dbReference>
<dbReference type="Gene3D" id="3.20.20.80">
    <property type="entry name" value="Glycosidases"/>
    <property type="match status" value="1"/>
</dbReference>
<dbReference type="InterPro" id="IPR013780">
    <property type="entry name" value="Glyco_hydro_b"/>
</dbReference>
<evidence type="ECO:0000256" key="4">
    <source>
        <dbReference type="RuleBase" id="RU361188"/>
    </source>
</evidence>
<keyword evidence="4" id="KW-0326">Glycosidase</keyword>
<dbReference type="EMBL" id="BMWZ01000006">
    <property type="protein sequence ID" value="GGZ87865.1"/>
    <property type="molecule type" value="Genomic_DNA"/>
</dbReference>
<sequence length="509" mass="56570">MFNNNTQNGHESYEAYNEPRYKHMKTTNLKFIKKGIFTFALIGSIFGCQSCQKSDDDVKPIPPPTVPEPANVRFYLTKADQSQLFKVQETGVFKYTENSNFSISVNANQTYQEMDGFGYTLTGGSALHLNTMSSSNRAQILNDLFKWDGNSIGVSYLRISVGASDLDTAPFSYNDLPSGETDINLTKFSIAKDKENLIPVLKEILTINPNIKIMGSPWSPPAWMKTNQNSKGGSLKLEYYETYAQYFVKYIQAMASEGIAIDAITVQNEPLHPGNNPSLLMEVPDQANFVKNHLGPAFSSNGINTKIIIYDHNADRTDYPISVLNDPDANQYIDGSAFHLYAGSIDKLSLVHNAHPDKNLYFTEQWVGANEQFQDNLKWHIRELIVGASRNWCKTVLEWNLAANSSLQPHTDGGCTECLGALTIDGNTVKKNVAYYIIAHAAKYVRPGSMRIESNYSSDLPNVAFKTPEGKTVVIVLNNSDTKKSFNINVPQEPISTSLEAGAVGTFVW</sequence>
<organism evidence="7 8">
    <name type="scientific">Algibacter mikhailovii</name>
    <dbReference type="NCBI Taxonomy" id="425498"/>
    <lineage>
        <taxon>Bacteria</taxon>
        <taxon>Pseudomonadati</taxon>
        <taxon>Bacteroidota</taxon>
        <taxon>Flavobacteriia</taxon>
        <taxon>Flavobacteriales</taxon>
        <taxon>Flavobacteriaceae</taxon>
        <taxon>Algibacter</taxon>
    </lineage>
</organism>
<dbReference type="GO" id="GO:0006680">
    <property type="term" value="P:glucosylceramide catabolic process"/>
    <property type="evidence" value="ECO:0007669"/>
    <property type="project" value="TreeGrafter"/>
</dbReference>
<evidence type="ECO:0000256" key="1">
    <source>
        <dbReference type="ARBA" id="ARBA00005382"/>
    </source>
</evidence>
<dbReference type="SUPFAM" id="SSF51011">
    <property type="entry name" value="Glycosyl hydrolase domain"/>
    <property type="match status" value="1"/>
</dbReference>
<accession>A0A918RA19</accession>
<evidence type="ECO:0000259" key="6">
    <source>
        <dbReference type="Pfam" id="PF17189"/>
    </source>
</evidence>
<evidence type="ECO:0000313" key="8">
    <source>
        <dbReference type="Proteomes" id="UP000636004"/>
    </source>
</evidence>
<dbReference type="Proteomes" id="UP000636004">
    <property type="component" value="Unassembled WGS sequence"/>
</dbReference>
<dbReference type="Gene3D" id="2.60.40.1180">
    <property type="entry name" value="Golgi alpha-mannosidase II"/>
    <property type="match status" value="1"/>
</dbReference>
<dbReference type="InterPro" id="IPR033453">
    <property type="entry name" value="Glyco_hydro_30_TIM-barrel"/>
</dbReference>
<dbReference type="Pfam" id="PF02055">
    <property type="entry name" value="Glyco_hydro_30"/>
    <property type="match status" value="1"/>
</dbReference>
<evidence type="ECO:0000256" key="2">
    <source>
        <dbReference type="ARBA" id="ARBA00022729"/>
    </source>
</evidence>
<evidence type="ECO:0000256" key="3">
    <source>
        <dbReference type="ARBA" id="ARBA00022801"/>
    </source>
</evidence>
<keyword evidence="3 4" id="KW-0378">Hydrolase</keyword>
<feature type="domain" description="Glycosyl hydrolase family 30 TIM-barrel" evidence="5">
    <location>
        <begin position="115"/>
        <end position="445"/>
    </location>
</feature>
<keyword evidence="8" id="KW-1185">Reference proteome</keyword>
<dbReference type="InterPro" id="IPR001139">
    <property type="entry name" value="Glyco_hydro_30"/>
</dbReference>
<dbReference type="GO" id="GO:0016020">
    <property type="term" value="C:membrane"/>
    <property type="evidence" value="ECO:0007669"/>
    <property type="project" value="GOC"/>
</dbReference>
<keyword evidence="2" id="KW-0732">Signal</keyword>
<feature type="domain" description="Glycosyl hydrolase family 30 beta sandwich" evidence="6">
    <location>
        <begin position="448"/>
        <end position="507"/>
    </location>
</feature>
<comment type="similarity">
    <text evidence="1 4">Belongs to the glycosyl hydrolase 30 family.</text>
</comment>
<dbReference type="SUPFAM" id="SSF51445">
    <property type="entry name" value="(Trans)glycosidases"/>
    <property type="match status" value="1"/>
</dbReference>
<reference evidence="7" key="2">
    <citation type="submission" date="2020-09" db="EMBL/GenBank/DDBJ databases">
        <authorList>
            <person name="Sun Q."/>
            <person name="Kim S."/>
        </authorList>
    </citation>
    <scope>NUCLEOTIDE SEQUENCE</scope>
    <source>
        <strain evidence="7">KCTC 12710</strain>
    </source>
</reference>
<name>A0A918RA19_9FLAO</name>
<dbReference type="InterPro" id="IPR017853">
    <property type="entry name" value="GH"/>
</dbReference>
<evidence type="ECO:0000313" key="7">
    <source>
        <dbReference type="EMBL" id="GGZ87865.1"/>
    </source>
</evidence>
<dbReference type="PANTHER" id="PTHR11069:SF23">
    <property type="entry name" value="LYSOSOMAL ACID GLUCOSYLCERAMIDASE"/>
    <property type="match status" value="1"/>
</dbReference>
<proteinExistence type="inferred from homology"/>
<dbReference type="InterPro" id="IPR033452">
    <property type="entry name" value="GH30_C"/>
</dbReference>
<protein>
    <submittedName>
        <fullName evidence="7">Glucosylceramidase</fullName>
    </submittedName>
</protein>
<dbReference type="Pfam" id="PF17189">
    <property type="entry name" value="Glyco_hydro_30C"/>
    <property type="match status" value="1"/>
</dbReference>
<dbReference type="PANTHER" id="PTHR11069">
    <property type="entry name" value="GLUCOSYLCERAMIDASE"/>
    <property type="match status" value="1"/>
</dbReference>
<reference evidence="7" key="1">
    <citation type="journal article" date="2014" name="Int. J. Syst. Evol. Microbiol.">
        <title>Complete genome sequence of Corynebacterium casei LMG S-19264T (=DSM 44701T), isolated from a smear-ripened cheese.</title>
        <authorList>
            <consortium name="US DOE Joint Genome Institute (JGI-PGF)"/>
            <person name="Walter F."/>
            <person name="Albersmeier A."/>
            <person name="Kalinowski J."/>
            <person name="Ruckert C."/>
        </authorList>
    </citation>
    <scope>NUCLEOTIDE SEQUENCE</scope>
    <source>
        <strain evidence="7">KCTC 12710</strain>
    </source>
</reference>
<evidence type="ECO:0000259" key="5">
    <source>
        <dbReference type="Pfam" id="PF02055"/>
    </source>
</evidence>